<evidence type="ECO:0000313" key="2">
    <source>
        <dbReference type="EMBL" id="MEC5387202.1"/>
    </source>
</evidence>
<dbReference type="InterPro" id="IPR036736">
    <property type="entry name" value="ACP-like_sf"/>
</dbReference>
<gene>
    <name evidence="2" type="ORF">VVD49_15845</name>
</gene>
<protein>
    <submittedName>
        <fullName evidence="2">Acyl carrier protein</fullName>
    </submittedName>
</protein>
<dbReference type="Gene3D" id="1.10.1200.10">
    <property type="entry name" value="ACP-like"/>
    <property type="match status" value="1"/>
</dbReference>
<dbReference type="Proteomes" id="UP001331561">
    <property type="component" value="Unassembled WGS sequence"/>
</dbReference>
<dbReference type="InterPro" id="IPR009081">
    <property type="entry name" value="PP-bd_ACP"/>
</dbReference>
<evidence type="ECO:0000313" key="3">
    <source>
        <dbReference type="Proteomes" id="UP001331561"/>
    </source>
</evidence>
<dbReference type="EMBL" id="JAYXHS010000003">
    <property type="protein sequence ID" value="MEC5387202.1"/>
    <property type="molecule type" value="Genomic_DNA"/>
</dbReference>
<sequence length="112" mass="12310">MADTLPNQIACRGMQVFKAPWKRATKREHVLDIRKELAVVLDDVLGLEGRAQQFSDETALLGALPELDSMAVVGIIAGMEEHFGIYLADDEIDGSSFATFGSLLRFVQDKLS</sequence>
<organism evidence="2 3">
    <name type="scientific">Uliginosibacterium silvisoli</name>
    <dbReference type="NCBI Taxonomy" id="3114758"/>
    <lineage>
        <taxon>Bacteria</taxon>
        <taxon>Pseudomonadati</taxon>
        <taxon>Pseudomonadota</taxon>
        <taxon>Betaproteobacteria</taxon>
        <taxon>Rhodocyclales</taxon>
        <taxon>Zoogloeaceae</taxon>
        <taxon>Uliginosibacterium</taxon>
    </lineage>
</organism>
<dbReference type="RefSeq" id="WP_327600179.1">
    <property type="nucleotide sequence ID" value="NZ_JAYXHS010000003.1"/>
</dbReference>
<dbReference type="SUPFAM" id="SSF47336">
    <property type="entry name" value="ACP-like"/>
    <property type="match status" value="1"/>
</dbReference>
<reference evidence="2 3" key="1">
    <citation type="submission" date="2024-01" db="EMBL/GenBank/DDBJ databases">
        <title>Uliginosibacterium soil sp. nov.</title>
        <authorList>
            <person name="Lv Y."/>
        </authorList>
    </citation>
    <scope>NUCLEOTIDE SEQUENCE [LARGE SCALE GENOMIC DNA]</scope>
    <source>
        <strain evidence="2 3">H3</strain>
    </source>
</reference>
<evidence type="ECO:0000259" key="1">
    <source>
        <dbReference type="PROSITE" id="PS50075"/>
    </source>
</evidence>
<proteinExistence type="predicted"/>
<dbReference type="PROSITE" id="PS50075">
    <property type="entry name" value="CARRIER"/>
    <property type="match status" value="1"/>
</dbReference>
<keyword evidence="3" id="KW-1185">Reference proteome</keyword>
<comment type="caution">
    <text evidence="2">The sequence shown here is derived from an EMBL/GenBank/DDBJ whole genome shotgun (WGS) entry which is preliminary data.</text>
</comment>
<accession>A0ABU6K6T2</accession>
<feature type="domain" description="Carrier" evidence="1">
    <location>
        <begin position="28"/>
        <end position="111"/>
    </location>
</feature>
<name>A0ABU6K6T2_9RHOO</name>